<dbReference type="PANTHER" id="PTHR42850:SF4">
    <property type="entry name" value="ZINC-DEPENDENT ENDOPOLYPHOSPHATASE"/>
    <property type="match status" value="1"/>
</dbReference>
<dbReference type="GO" id="GO:0016791">
    <property type="term" value="F:phosphatase activity"/>
    <property type="evidence" value="ECO:0007669"/>
    <property type="project" value="TreeGrafter"/>
</dbReference>
<dbReference type="GO" id="GO:0005737">
    <property type="term" value="C:cytoplasm"/>
    <property type="evidence" value="ECO:0007669"/>
    <property type="project" value="TreeGrafter"/>
</dbReference>
<dbReference type="GO" id="GO:0110154">
    <property type="term" value="P:RNA decapping"/>
    <property type="evidence" value="ECO:0007669"/>
    <property type="project" value="TreeGrafter"/>
</dbReference>
<accession>W4QD09</accession>
<dbReference type="RefSeq" id="WP_052015553.1">
    <property type="nucleotide sequence ID" value="NZ_BAUU01000005.1"/>
</dbReference>
<feature type="domain" description="Calcineurin-like phosphoesterase" evidence="1">
    <location>
        <begin position="4"/>
        <end position="152"/>
    </location>
</feature>
<dbReference type="Proteomes" id="UP000018895">
    <property type="component" value="Unassembled WGS sequence"/>
</dbReference>
<organism evidence="2 3">
    <name type="scientific">Halalkalibacter hemicellulosilyticusJCM 9152</name>
    <dbReference type="NCBI Taxonomy" id="1236971"/>
    <lineage>
        <taxon>Bacteria</taxon>
        <taxon>Bacillati</taxon>
        <taxon>Bacillota</taxon>
        <taxon>Bacilli</taxon>
        <taxon>Bacillales</taxon>
        <taxon>Bacillaceae</taxon>
        <taxon>Halalkalibacter</taxon>
    </lineage>
</organism>
<dbReference type="STRING" id="1236971.JCM9152_932"/>
<gene>
    <name evidence="2" type="ORF">JCM9152_932</name>
</gene>
<evidence type="ECO:0000313" key="3">
    <source>
        <dbReference type="Proteomes" id="UP000018895"/>
    </source>
</evidence>
<evidence type="ECO:0000313" key="2">
    <source>
        <dbReference type="EMBL" id="GAE29568.1"/>
    </source>
</evidence>
<dbReference type="SUPFAM" id="SSF56300">
    <property type="entry name" value="Metallo-dependent phosphatases"/>
    <property type="match status" value="1"/>
</dbReference>
<dbReference type="InterPro" id="IPR050126">
    <property type="entry name" value="Ap4A_hydrolase"/>
</dbReference>
<dbReference type="AlphaFoldDB" id="W4QD09"/>
<dbReference type="Gene3D" id="3.60.21.10">
    <property type="match status" value="1"/>
</dbReference>
<dbReference type="EMBL" id="BAUU01000005">
    <property type="protein sequence ID" value="GAE29568.1"/>
    <property type="molecule type" value="Genomic_DNA"/>
</dbReference>
<dbReference type="Pfam" id="PF00149">
    <property type="entry name" value="Metallophos"/>
    <property type="match status" value="1"/>
</dbReference>
<dbReference type="GO" id="GO:0008803">
    <property type="term" value="F:bis(5'-nucleosyl)-tetraphosphatase (symmetrical) activity"/>
    <property type="evidence" value="ECO:0007669"/>
    <property type="project" value="TreeGrafter"/>
</dbReference>
<dbReference type="InterPro" id="IPR029052">
    <property type="entry name" value="Metallo-depent_PP-like"/>
</dbReference>
<protein>
    <submittedName>
        <fullName evidence="2">Serine/threonine protein phosphatase</fullName>
    </submittedName>
</protein>
<dbReference type="InterPro" id="IPR004843">
    <property type="entry name" value="Calcineurin-like_PHP"/>
</dbReference>
<name>W4QD09_9BACI</name>
<dbReference type="PANTHER" id="PTHR42850">
    <property type="entry name" value="METALLOPHOSPHOESTERASE"/>
    <property type="match status" value="1"/>
</dbReference>
<sequence>MSGRLFVMSDIHGHKTMLHRLLQIANYDPVQDTLVLLGDYVHKGPESLETLHYIRQLKNNGAIVIRGNHEDKLIKGVKNEIESPLSPEWYRFLSTLPYYYEDRQFIYVHAGIRPGIPLKLQAIEDLTTIREDFFFNRSKLPKPVIFGHTPTYRLGASIGEIWIDEDKVGIDTGAGEGLFLSLIDLTYHAVYQCNLTTKQIVKNTITIA</sequence>
<evidence type="ECO:0000259" key="1">
    <source>
        <dbReference type="Pfam" id="PF00149"/>
    </source>
</evidence>
<dbReference type="CDD" id="cd00144">
    <property type="entry name" value="MPP_PPP_family"/>
    <property type="match status" value="1"/>
</dbReference>
<reference evidence="2" key="1">
    <citation type="journal article" date="2014" name="Genome Announc.">
        <title>Draft Genome Sequences of Three Alkaliphilic Bacillus Strains, Bacillus wakoensis JCM 9140T, Bacillus akibai JCM 9157T, and Bacillus hemicellulosilyticus JCM 9152T.</title>
        <authorList>
            <person name="Yuki M."/>
            <person name="Oshima K."/>
            <person name="Suda W."/>
            <person name="Oshida Y."/>
            <person name="Kitamura K."/>
            <person name="Iida T."/>
            <person name="Hattori M."/>
            <person name="Ohkuma M."/>
        </authorList>
    </citation>
    <scope>NUCLEOTIDE SEQUENCE [LARGE SCALE GENOMIC DNA]</scope>
    <source>
        <strain evidence="2">JCM 9152</strain>
    </source>
</reference>
<keyword evidence="3" id="KW-1185">Reference proteome</keyword>
<proteinExistence type="predicted"/>
<comment type="caution">
    <text evidence="2">The sequence shown here is derived from an EMBL/GenBank/DDBJ whole genome shotgun (WGS) entry which is preliminary data.</text>
</comment>
<dbReference type="OrthoDB" id="384253at2"/>